<keyword evidence="2" id="KW-1185">Reference proteome</keyword>
<dbReference type="AlphaFoldDB" id="A0A1X4N856"/>
<dbReference type="Proteomes" id="UP000193926">
    <property type="component" value="Unassembled WGS sequence"/>
</dbReference>
<evidence type="ECO:0000313" key="2">
    <source>
        <dbReference type="Proteomes" id="UP000193926"/>
    </source>
</evidence>
<proteinExistence type="predicted"/>
<accession>A0A1X4N856</accession>
<name>A0A1X4N856_9RHOB</name>
<sequence>MHQRAEVDDMQKRMPKFFFQSTKHAKPMCDRLATVLWQQSGLRSQHNRSTTIKFAGKTVECTIANEFACEISVYLNLGAFGSWLKNMRNEALKGYA</sequence>
<dbReference type="EMBL" id="JFKC01000048">
    <property type="protein sequence ID" value="OSQ42452.1"/>
    <property type="molecule type" value="Genomic_DNA"/>
</dbReference>
<reference evidence="1 2" key="1">
    <citation type="submission" date="2014-03" db="EMBL/GenBank/DDBJ databases">
        <title>The draft genome sequence of Marivita geojedonensis KCTC 23882.</title>
        <authorList>
            <person name="Lai Q."/>
            <person name="Shao Z."/>
        </authorList>
    </citation>
    <scope>NUCLEOTIDE SEQUENCE [LARGE SCALE GENOMIC DNA]</scope>
    <source>
        <strain evidence="1 2">DPG-138</strain>
    </source>
</reference>
<organism evidence="1 2">
    <name type="scientific">Marivita geojedonensis</name>
    <dbReference type="NCBI Taxonomy" id="1123756"/>
    <lineage>
        <taxon>Bacteria</taxon>
        <taxon>Pseudomonadati</taxon>
        <taxon>Pseudomonadota</taxon>
        <taxon>Alphaproteobacteria</taxon>
        <taxon>Rhodobacterales</taxon>
        <taxon>Roseobacteraceae</taxon>
        <taxon>Marivita</taxon>
    </lineage>
</organism>
<comment type="caution">
    <text evidence="1">The sequence shown here is derived from an EMBL/GenBank/DDBJ whole genome shotgun (WGS) entry which is preliminary data.</text>
</comment>
<protein>
    <submittedName>
        <fullName evidence="1">Uncharacterized protein</fullName>
    </submittedName>
</protein>
<gene>
    <name evidence="1" type="ORF">MGEO_20560</name>
</gene>
<evidence type="ECO:0000313" key="1">
    <source>
        <dbReference type="EMBL" id="OSQ42452.1"/>
    </source>
</evidence>